<evidence type="ECO:0000313" key="4">
    <source>
        <dbReference type="EMBL" id="AXK42245.1"/>
    </source>
</evidence>
<feature type="chain" id="PRO_5016674895" evidence="3">
    <location>
        <begin position="26"/>
        <end position="227"/>
    </location>
</feature>
<keyword evidence="2 3" id="KW-0732">Signal</keyword>
<evidence type="ECO:0000256" key="3">
    <source>
        <dbReference type="SAM" id="SignalP"/>
    </source>
</evidence>
<sequence length="227" mass="24264">MKLFSKTMAVAAIAGAAAIATPAAAQISGNIGIVNAPATIAASDALRTAFQQIGTTYSAQITQIQEKQQQVQTLLRQLDTNGDGSLDQAEQQAAQSAPQAQQLQTLEREIAQLSNQVESARVYAIQQILQQYSASLQTVASQNSVQMILAPDAVIYTDPAANMNDKVVAVLNQRVPSVQITPPEGWQPAQQAVGIYQEVQQILMIASARQQQAAQQQQQQTAQPTGR</sequence>
<dbReference type="GO" id="GO:0005829">
    <property type="term" value="C:cytosol"/>
    <property type="evidence" value="ECO:0007669"/>
    <property type="project" value="TreeGrafter"/>
</dbReference>
<proteinExistence type="inferred from homology"/>
<evidence type="ECO:0000256" key="2">
    <source>
        <dbReference type="ARBA" id="ARBA00022729"/>
    </source>
</evidence>
<protein>
    <submittedName>
        <fullName evidence="4">OmpH family outer membrane protein</fullName>
    </submittedName>
</protein>
<dbReference type="SUPFAM" id="SSF111384">
    <property type="entry name" value="OmpH-like"/>
    <property type="match status" value="1"/>
</dbReference>
<dbReference type="InterPro" id="IPR005632">
    <property type="entry name" value="Chaperone_Skp"/>
</dbReference>
<dbReference type="PANTHER" id="PTHR35089">
    <property type="entry name" value="CHAPERONE PROTEIN SKP"/>
    <property type="match status" value="1"/>
</dbReference>
<keyword evidence="5" id="KW-1185">Reference proteome</keyword>
<dbReference type="PANTHER" id="PTHR35089:SF1">
    <property type="entry name" value="CHAPERONE PROTEIN SKP"/>
    <property type="match status" value="1"/>
</dbReference>
<organism evidence="4 5">
    <name type="scientific">Erythrobacter aureus</name>
    <dbReference type="NCBI Taxonomy" id="2182384"/>
    <lineage>
        <taxon>Bacteria</taxon>
        <taxon>Pseudomonadati</taxon>
        <taxon>Pseudomonadota</taxon>
        <taxon>Alphaproteobacteria</taxon>
        <taxon>Sphingomonadales</taxon>
        <taxon>Erythrobacteraceae</taxon>
        <taxon>Erythrobacter/Porphyrobacter group</taxon>
        <taxon>Erythrobacter</taxon>
    </lineage>
</organism>
<evidence type="ECO:0000313" key="5">
    <source>
        <dbReference type="Proteomes" id="UP000254508"/>
    </source>
</evidence>
<gene>
    <name evidence="4" type="ORF">DVR09_07750</name>
</gene>
<dbReference type="Gene3D" id="3.30.910.20">
    <property type="entry name" value="Skp domain"/>
    <property type="match status" value="1"/>
</dbReference>
<dbReference type="OrthoDB" id="7427936at2"/>
<dbReference type="RefSeq" id="WP_115416427.1">
    <property type="nucleotide sequence ID" value="NZ_CP031357.1"/>
</dbReference>
<dbReference type="GO" id="GO:0050821">
    <property type="term" value="P:protein stabilization"/>
    <property type="evidence" value="ECO:0007669"/>
    <property type="project" value="TreeGrafter"/>
</dbReference>
<dbReference type="EMBL" id="CP031357">
    <property type="protein sequence ID" value="AXK42245.1"/>
    <property type="molecule type" value="Genomic_DNA"/>
</dbReference>
<name>A0A345YE93_9SPHN</name>
<accession>A0A345YE93</accession>
<evidence type="ECO:0000256" key="1">
    <source>
        <dbReference type="ARBA" id="ARBA00009091"/>
    </source>
</evidence>
<dbReference type="Pfam" id="PF03938">
    <property type="entry name" value="OmpH"/>
    <property type="match status" value="1"/>
</dbReference>
<comment type="similarity">
    <text evidence="1">Belongs to the Skp family.</text>
</comment>
<dbReference type="AlphaFoldDB" id="A0A345YE93"/>
<dbReference type="KEGG" id="err:DVR09_07750"/>
<dbReference type="InterPro" id="IPR024930">
    <property type="entry name" value="Skp_dom_sf"/>
</dbReference>
<feature type="signal peptide" evidence="3">
    <location>
        <begin position="1"/>
        <end position="25"/>
    </location>
</feature>
<dbReference type="GO" id="GO:0051082">
    <property type="term" value="F:unfolded protein binding"/>
    <property type="evidence" value="ECO:0007669"/>
    <property type="project" value="InterPro"/>
</dbReference>
<dbReference type="SMART" id="SM00935">
    <property type="entry name" value="OmpH"/>
    <property type="match status" value="1"/>
</dbReference>
<reference evidence="5" key="1">
    <citation type="submission" date="2018-07" db="EMBL/GenBank/DDBJ databases">
        <title>Genome sequence of Erythrobacter strain YH-07, an antagonistic bacterium isolated from Yellow Sea.</title>
        <authorList>
            <person name="Tang T."/>
            <person name="Liu Q."/>
            <person name="Sun X."/>
        </authorList>
    </citation>
    <scope>NUCLEOTIDE SEQUENCE [LARGE SCALE GENOMIC DNA]</scope>
    <source>
        <strain evidence="5">YH-07</strain>
    </source>
</reference>
<dbReference type="Proteomes" id="UP000254508">
    <property type="component" value="Chromosome"/>
</dbReference>